<sequence length="95" mass="10787">MKMVYIILIAVVLILAIAYLTYRKNHNLAFNEARLKDAVNRVFSESGMSTLKRSDFLLRLKQILGCTHKQALYMYGVARTKGLIVVDNKQVSKAP</sequence>
<organism evidence="1 2">
    <name type="scientific">Hoylesella buccalis</name>
    <dbReference type="NCBI Taxonomy" id="28127"/>
    <lineage>
        <taxon>Bacteria</taxon>
        <taxon>Pseudomonadati</taxon>
        <taxon>Bacteroidota</taxon>
        <taxon>Bacteroidia</taxon>
        <taxon>Bacteroidales</taxon>
        <taxon>Prevotellaceae</taxon>
        <taxon>Hoylesella</taxon>
    </lineage>
</organism>
<reference evidence="1 2" key="1">
    <citation type="submission" date="2017-09" db="EMBL/GenBank/DDBJ databases">
        <title>Bacterial strain isolated from the female urinary microbiota.</title>
        <authorList>
            <person name="Thomas-White K."/>
            <person name="Kumar N."/>
            <person name="Forster S."/>
            <person name="Putonti C."/>
            <person name="Lawley T."/>
            <person name="Wolfe A.J."/>
        </authorList>
    </citation>
    <scope>NUCLEOTIDE SEQUENCE [LARGE SCALE GENOMIC DNA]</scope>
    <source>
        <strain evidence="1 2">UMB0536</strain>
    </source>
</reference>
<comment type="caution">
    <text evidence="1">The sequence shown here is derived from an EMBL/GenBank/DDBJ whole genome shotgun (WGS) entry which is preliminary data.</text>
</comment>
<gene>
    <name evidence="1" type="ORF">CJ231_07805</name>
</gene>
<dbReference type="RefSeq" id="WP_102697466.1">
    <property type="nucleotide sequence ID" value="NZ_PNGJ01000006.1"/>
</dbReference>
<accession>A0A2N6QPZ0</accession>
<dbReference type="Proteomes" id="UP000235564">
    <property type="component" value="Unassembled WGS sequence"/>
</dbReference>
<evidence type="ECO:0000313" key="2">
    <source>
        <dbReference type="Proteomes" id="UP000235564"/>
    </source>
</evidence>
<protein>
    <submittedName>
        <fullName evidence="1">Type III effector protein</fullName>
    </submittedName>
</protein>
<dbReference type="AlphaFoldDB" id="A0A2N6QPZ0"/>
<proteinExistence type="predicted"/>
<dbReference type="OrthoDB" id="1082979at2"/>
<evidence type="ECO:0000313" key="1">
    <source>
        <dbReference type="EMBL" id="PMC23803.1"/>
    </source>
</evidence>
<dbReference type="EMBL" id="PNGJ01000006">
    <property type="protein sequence ID" value="PMC23803.1"/>
    <property type="molecule type" value="Genomic_DNA"/>
</dbReference>
<name>A0A2N6QPZ0_9BACT</name>